<dbReference type="InterPro" id="IPR039036">
    <property type="entry name" value="Granulin_fam"/>
</dbReference>
<gene>
    <name evidence="9" type="primary">LOC114447249</name>
</gene>
<evidence type="ECO:0000256" key="1">
    <source>
        <dbReference type="ARBA" id="ARBA00004613"/>
    </source>
</evidence>
<keyword evidence="8" id="KW-1185">Reference proteome</keyword>
<keyword evidence="6" id="KW-0732">Signal</keyword>
<dbReference type="GO" id="GO:0005576">
    <property type="term" value="C:extracellular region"/>
    <property type="evidence" value="ECO:0007669"/>
    <property type="project" value="UniProtKB-SubCell"/>
</dbReference>
<feature type="domain" description="Granulins" evidence="7">
    <location>
        <begin position="55"/>
        <end position="68"/>
    </location>
</feature>
<dbReference type="RefSeq" id="XP_028279217.1">
    <property type="nucleotide sequence ID" value="XM_028423416.1"/>
</dbReference>
<sequence length="300" mass="32872">MFGITLSVLVATFVCDLALGGSIKCPDGNTCSDSATCCRTRLGYSCCPYPNAVCCSDLAHCCPSGFHCNLATQMCEKADQPWLNIPMVKKEAGEEVSTLDLSVSPFQELKDSLAPEQTEASVVHCDNYYTCPDGTTCCRHPKGVWFCCPYSSGRCCLDGFHCCPYGYDCDLTYTHCVRQSLRYPFPSKQALSSVPASRISASEKDDSLEETPVAALTEASSSPSEDRNIWCNSKFYCLPGTTCCKGPKGKWNCCPYPLGQCCADGRHCCQYGYTCDSTSLKCRRWYAQVPSGLQEETKEN</sequence>
<dbReference type="Pfam" id="PF00396">
    <property type="entry name" value="Granulin"/>
    <property type="match status" value="3"/>
</dbReference>
<dbReference type="Gene3D" id="2.10.25.160">
    <property type="entry name" value="Granulin"/>
    <property type="match status" value="3"/>
</dbReference>
<evidence type="ECO:0000256" key="5">
    <source>
        <dbReference type="SAM" id="MobiDB-lite"/>
    </source>
</evidence>
<dbReference type="OrthoDB" id="5949339at2759"/>
<evidence type="ECO:0000313" key="8">
    <source>
        <dbReference type="Proteomes" id="UP000515145"/>
    </source>
</evidence>
<organism evidence="8 9">
    <name type="scientific">Parambassis ranga</name>
    <name type="common">Indian glassy fish</name>
    <dbReference type="NCBI Taxonomy" id="210632"/>
    <lineage>
        <taxon>Eukaryota</taxon>
        <taxon>Metazoa</taxon>
        <taxon>Chordata</taxon>
        <taxon>Craniata</taxon>
        <taxon>Vertebrata</taxon>
        <taxon>Euteleostomi</taxon>
        <taxon>Actinopterygii</taxon>
        <taxon>Neopterygii</taxon>
        <taxon>Teleostei</taxon>
        <taxon>Neoteleostei</taxon>
        <taxon>Acanthomorphata</taxon>
        <taxon>Ovalentaria</taxon>
        <taxon>Ambassidae</taxon>
        <taxon>Parambassis</taxon>
    </lineage>
</organism>
<feature type="signal peptide" evidence="6">
    <location>
        <begin position="1"/>
        <end position="20"/>
    </location>
</feature>
<dbReference type="GeneID" id="114447249"/>
<feature type="region of interest" description="Disordered" evidence="5">
    <location>
        <begin position="202"/>
        <end position="224"/>
    </location>
</feature>
<dbReference type="InterPro" id="IPR000118">
    <property type="entry name" value="Granulin"/>
</dbReference>
<dbReference type="AlphaFoldDB" id="A0A6P7JQI1"/>
<keyword evidence="3" id="KW-0964">Secreted</keyword>
<comment type="subcellular location">
    <subcellularLocation>
        <location evidence="1">Secreted</location>
    </subcellularLocation>
</comment>
<keyword evidence="4" id="KW-1015">Disulfide bond</keyword>
<reference evidence="9" key="1">
    <citation type="submission" date="2025-08" db="UniProtKB">
        <authorList>
            <consortium name="RefSeq"/>
        </authorList>
    </citation>
    <scope>IDENTIFICATION</scope>
</reference>
<comment type="similarity">
    <text evidence="2">Belongs to the granulin family.</text>
</comment>
<evidence type="ECO:0000313" key="9">
    <source>
        <dbReference type="RefSeq" id="XP_028279217.1"/>
    </source>
</evidence>
<evidence type="ECO:0000256" key="3">
    <source>
        <dbReference type="ARBA" id="ARBA00022525"/>
    </source>
</evidence>
<evidence type="ECO:0000256" key="2">
    <source>
        <dbReference type="ARBA" id="ARBA00010093"/>
    </source>
</evidence>
<dbReference type="SMART" id="SM00277">
    <property type="entry name" value="GRAN"/>
    <property type="match status" value="3"/>
</dbReference>
<dbReference type="InParanoid" id="A0A6P7JQI1"/>
<dbReference type="PANTHER" id="PTHR12274">
    <property type="entry name" value="GRANULIN"/>
    <property type="match status" value="1"/>
</dbReference>
<accession>A0A6P7JQI1</accession>
<dbReference type="Proteomes" id="UP000515145">
    <property type="component" value="Chromosome 2"/>
</dbReference>
<proteinExistence type="inferred from homology"/>
<dbReference type="SUPFAM" id="SSF57277">
    <property type="entry name" value="Granulin repeat"/>
    <property type="match status" value="2"/>
</dbReference>
<dbReference type="InterPro" id="IPR037277">
    <property type="entry name" value="Granulin_sf"/>
</dbReference>
<evidence type="ECO:0000256" key="6">
    <source>
        <dbReference type="SAM" id="SignalP"/>
    </source>
</evidence>
<feature type="domain" description="Granulins" evidence="7">
    <location>
        <begin position="156"/>
        <end position="169"/>
    </location>
</feature>
<evidence type="ECO:0000259" key="7">
    <source>
        <dbReference type="PROSITE" id="PS00799"/>
    </source>
</evidence>
<name>A0A6P7JQI1_9TELE</name>
<protein>
    <submittedName>
        <fullName evidence="9">Progranulin-like</fullName>
    </submittedName>
</protein>
<dbReference type="PANTHER" id="PTHR12274:SF7">
    <property type="entry name" value="GRANULINS"/>
    <property type="match status" value="1"/>
</dbReference>
<dbReference type="PROSITE" id="PS00799">
    <property type="entry name" value="GRANULINS"/>
    <property type="match status" value="2"/>
</dbReference>
<feature type="chain" id="PRO_5027848055" evidence="6">
    <location>
        <begin position="21"/>
        <end position="300"/>
    </location>
</feature>
<evidence type="ECO:0000256" key="4">
    <source>
        <dbReference type="ARBA" id="ARBA00023157"/>
    </source>
</evidence>